<organism evidence="2">
    <name type="scientific">Perkinsus marinus (strain ATCC 50983 / TXsc)</name>
    <dbReference type="NCBI Taxonomy" id="423536"/>
    <lineage>
        <taxon>Eukaryota</taxon>
        <taxon>Sar</taxon>
        <taxon>Alveolata</taxon>
        <taxon>Perkinsozoa</taxon>
        <taxon>Perkinsea</taxon>
        <taxon>Perkinsida</taxon>
        <taxon>Perkinsidae</taxon>
        <taxon>Perkinsus</taxon>
    </lineage>
</organism>
<dbReference type="OMA" id="RCEETIC"/>
<dbReference type="EMBL" id="GG673069">
    <property type="protein sequence ID" value="EER16189.1"/>
    <property type="molecule type" value="Genomic_DNA"/>
</dbReference>
<protein>
    <submittedName>
        <fullName evidence="1">Uncharacterized protein</fullName>
    </submittedName>
</protein>
<name>C5KHX7_PERM5</name>
<accession>C5KHX7</accession>
<dbReference type="InParanoid" id="C5KHX7"/>
<dbReference type="AlphaFoldDB" id="C5KHX7"/>
<sequence>MAKTIRNAKRHIRRETTLTNREILDELIPHDGSEEDYRRQQLQYYATLARNTELGNEEDVTSSLTDGSSSPDLCSWFEILKSDGQDLLMLAPLRQLLATALKELQRDASLWESFIAWIELPRDSQGLQVEFLDKMRDSIQSAGNRLRNSWATLLDSSTEPAPSSPLCVDLLHSLMTSTTRPTEKEDLLICDEISRGCNIGIRKPIKASGLWPSDKGPKYTGYELALWAADSWKNYKSCEEAIDRVQQSLDKEVSLGHMTTLPEIAEDSVCTKIACVVKPSGVNEQVRCEETICLPGLRSAAYLVQHLSETTSPKDPLFSASVVSAIW</sequence>
<dbReference type="OrthoDB" id="445734at2759"/>
<proteinExistence type="predicted"/>
<keyword evidence="2" id="KW-1185">Reference proteome</keyword>
<dbReference type="GeneID" id="9061327"/>
<dbReference type="Proteomes" id="UP000007800">
    <property type="component" value="Unassembled WGS sequence"/>
</dbReference>
<reference evidence="1 2" key="1">
    <citation type="submission" date="2008-07" db="EMBL/GenBank/DDBJ databases">
        <authorList>
            <person name="El-Sayed N."/>
            <person name="Caler E."/>
            <person name="Inman J."/>
            <person name="Amedeo P."/>
            <person name="Hass B."/>
            <person name="Wortman J."/>
        </authorList>
    </citation>
    <scope>NUCLEOTIDE SEQUENCE [LARGE SCALE GENOMIC DNA]</scope>
    <source>
        <strain evidence="2">ATCC 50983 / TXsc</strain>
    </source>
</reference>
<evidence type="ECO:0000313" key="1">
    <source>
        <dbReference type="EMBL" id="EER16189.1"/>
    </source>
</evidence>
<gene>
    <name evidence="1" type="ORF">Pmar_PMAR003652</name>
</gene>
<evidence type="ECO:0000313" key="2">
    <source>
        <dbReference type="Proteomes" id="UP000007800"/>
    </source>
</evidence>
<dbReference type="RefSeq" id="XP_002784393.1">
    <property type="nucleotide sequence ID" value="XM_002784347.1"/>
</dbReference>